<feature type="region of interest" description="Disordered" evidence="1">
    <location>
        <begin position="109"/>
        <end position="149"/>
    </location>
</feature>
<gene>
    <name evidence="2" type="ORF">CASFOL_031053</name>
</gene>
<dbReference type="Proteomes" id="UP001632038">
    <property type="component" value="Unassembled WGS sequence"/>
</dbReference>
<protein>
    <submittedName>
        <fullName evidence="2">Uncharacterized protein</fullName>
    </submittedName>
</protein>
<organism evidence="2 3">
    <name type="scientific">Castilleja foliolosa</name>
    <dbReference type="NCBI Taxonomy" id="1961234"/>
    <lineage>
        <taxon>Eukaryota</taxon>
        <taxon>Viridiplantae</taxon>
        <taxon>Streptophyta</taxon>
        <taxon>Embryophyta</taxon>
        <taxon>Tracheophyta</taxon>
        <taxon>Spermatophyta</taxon>
        <taxon>Magnoliopsida</taxon>
        <taxon>eudicotyledons</taxon>
        <taxon>Gunneridae</taxon>
        <taxon>Pentapetalae</taxon>
        <taxon>asterids</taxon>
        <taxon>lamiids</taxon>
        <taxon>Lamiales</taxon>
        <taxon>Orobanchaceae</taxon>
        <taxon>Pedicularideae</taxon>
        <taxon>Castillejinae</taxon>
        <taxon>Castilleja</taxon>
    </lineage>
</organism>
<proteinExistence type="predicted"/>
<evidence type="ECO:0000313" key="2">
    <source>
        <dbReference type="EMBL" id="KAL3624385.1"/>
    </source>
</evidence>
<evidence type="ECO:0000313" key="3">
    <source>
        <dbReference type="Proteomes" id="UP001632038"/>
    </source>
</evidence>
<evidence type="ECO:0000256" key="1">
    <source>
        <dbReference type="SAM" id="MobiDB-lite"/>
    </source>
</evidence>
<dbReference type="AlphaFoldDB" id="A0ABD3C6D6"/>
<accession>A0ABD3C6D6</accession>
<keyword evidence="3" id="KW-1185">Reference proteome</keyword>
<comment type="caution">
    <text evidence="2">The sequence shown here is derived from an EMBL/GenBank/DDBJ whole genome shotgun (WGS) entry which is preliminary data.</text>
</comment>
<name>A0ABD3C6D6_9LAMI</name>
<dbReference type="EMBL" id="JAVIJP010000053">
    <property type="protein sequence ID" value="KAL3624385.1"/>
    <property type="molecule type" value="Genomic_DNA"/>
</dbReference>
<reference evidence="3" key="1">
    <citation type="journal article" date="2024" name="IScience">
        <title>Strigolactones Initiate the Formation of Haustorium-like Structures in Castilleja.</title>
        <authorList>
            <person name="Buerger M."/>
            <person name="Peterson D."/>
            <person name="Chory J."/>
        </authorList>
    </citation>
    <scope>NUCLEOTIDE SEQUENCE [LARGE SCALE GENOMIC DNA]</scope>
</reference>
<sequence length="149" mass="14161">MSWLCCSGTSFSSFVDLPSPFALLFWAGGGNVRGLDCCEIFSKGWITLGDDVGGVMALPSSVSLAATCVFVVLGDLDVEGDDNGGVLVDVVKVAMGGFGGEAVVAGGGGETGDLGGGGDETGDLGVAGGDGETGDGGATGGGGGGGTIT</sequence>